<protein>
    <submittedName>
        <fullName evidence="1">Uncharacterized protein</fullName>
    </submittedName>
</protein>
<evidence type="ECO:0000313" key="2">
    <source>
        <dbReference type="Proteomes" id="UP000319769"/>
    </source>
</evidence>
<organism evidence="1 2">
    <name type="scientific">Amycolatopsis acidicola</name>
    <dbReference type="NCBI Taxonomy" id="2596893"/>
    <lineage>
        <taxon>Bacteria</taxon>
        <taxon>Bacillati</taxon>
        <taxon>Actinomycetota</taxon>
        <taxon>Actinomycetes</taxon>
        <taxon>Pseudonocardiales</taxon>
        <taxon>Pseudonocardiaceae</taxon>
        <taxon>Amycolatopsis</taxon>
    </lineage>
</organism>
<reference evidence="1" key="1">
    <citation type="submission" date="2019-09" db="EMBL/GenBank/DDBJ databases">
        <authorList>
            <person name="Teo W.F.A."/>
            <person name="Duangmal K."/>
        </authorList>
    </citation>
    <scope>NUCLEOTIDE SEQUENCE [LARGE SCALE GENOMIC DNA]</scope>
    <source>
        <strain evidence="1">K81G1</strain>
    </source>
</reference>
<name>A0A5N0UM90_9PSEU</name>
<evidence type="ECO:0000313" key="1">
    <source>
        <dbReference type="EMBL" id="KAA9151201.1"/>
    </source>
</evidence>
<dbReference type="Proteomes" id="UP000319769">
    <property type="component" value="Unassembled WGS sequence"/>
</dbReference>
<dbReference type="RefSeq" id="WP_144755839.1">
    <property type="nucleotide sequence ID" value="NZ_VMNW02000104.1"/>
</dbReference>
<dbReference type="OrthoDB" id="4170613at2"/>
<dbReference type="AlphaFoldDB" id="A0A5N0UM90"/>
<comment type="caution">
    <text evidence="1">The sequence shown here is derived from an EMBL/GenBank/DDBJ whole genome shotgun (WGS) entry which is preliminary data.</text>
</comment>
<sequence length="189" mass="20863">MRVLFHPRPGGGSRVVLHREDRVVLEMLSYDRKYRIPHDLAHAVTERELGLSSGVFGCLAAGALFSSATVVSGTLRHDAKARSQAILRANRTGIALAESLAGVLHDAVEHHRIAPLTEAREAWGVLSEHPFPYGECEIRRAHSTLTRLAAAWTHLPPGEGLKFEWPRRLTASGAPVSVPRQRQAPRRVR</sequence>
<keyword evidence="2" id="KW-1185">Reference proteome</keyword>
<dbReference type="EMBL" id="VMNW02000104">
    <property type="protein sequence ID" value="KAA9151201.1"/>
    <property type="molecule type" value="Genomic_DNA"/>
</dbReference>
<proteinExistence type="predicted"/>
<gene>
    <name evidence="1" type="ORF">FPZ12_039365</name>
</gene>
<accession>A0A5N0UM90</accession>